<evidence type="ECO:0000256" key="4">
    <source>
        <dbReference type="ARBA" id="ARBA00022679"/>
    </source>
</evidence>
<dbReference type="GO" id="GO:0019265">
    <property type="term" value="P:glycine biosynthetic process, by transamination of glyoxylate"/>
    <property type="evidence" value="ECO:0007669"/>
    <property type="project" value="TreeGrafter"/>
</dbReference>
<evidence type="ECO:0000313" key="6">
    <source>
        <dbReference type="EMBL" id="CAD7703529.1"/>
    </source>
</evidence>
<dbReference type="OrthoDB" id="7403325at2759"/>
<name>A0A8S1JBR8_9CHLO</name>
<dbReference type="Proteomes" id="UP000708148">
    <property type="component" value="Unassembled WGS sequence"/>
</dbReference>
<evidence type="ECO:0000256" key="2">
    <source>
        <dbReference type="ARBA" id="ARBA00009236"/>
    </source>
</evidence>
<organism evidence="6 7">
    <name type="scientific">Ostreobium quekettii</name>
    <dbReference type="NCBI Taxonomy" id="121088"/>
    <lineage>
        <taxon>Eukaryota</taxon>
        <taxon>Viridiplantae</taxon>
        <taxon>Chlorophyta</taxon>
        <taxon>core chlorophytes</taxon>
        <taxon>Ulvophyceae</taxon>
        <taxon>TCBD clade</taxon>
        <taxon>Bryopsidales</taxon>
        <taxon>Ostreobineae</taxon>
        <taxon>Ostreobiaceae</taxon>
        <taxon>Ostreobium</taxon>
    </lineage>
</organism>
<dbReference type="PANTHER" id="PTHR21152:SF24">
    <property type="entry name" value="ALANINE--GLYOXYLATE AMINOTRANSFERASE 1"/>
    <property type="match status" value="1"/>
</dbReference>
<dbReference type="InterPro" id="IPR015424">
    <property type="entry name" value="PyrdxlP-dep_Trfase"/>
</dbReference>
<reference evidence="6" key="1">
    <citation type="submission" date="2020-12" db="EMBL/GenBank/DDBJ databases">
        <authorList>
            <person name="Iha C."/>
        </authorList>
    </citation>
    <scope>NUCLEOTIDE SEQUENCE</scope>
</reference>
<gene>
    <name evidence="6" type="ORF">OSTQU699_LOCUS8886</name>
</gene>
<dbReference type="AlphaFoldDB" id="A0A8S1JBR8"/>
<keyword evidence="5" id="KW-0663">Pyridoxal phosphate</keyword>
<dbReference type="EMBL" id="CAJHUC010002284">
    <property type="protein sequence ID" value="CAD7703529.1"/>
    <property type="molecule type" value="Genomic_DNA"/>
</dbReference>
<keyword evidence="3" id="KW-0032">Aminotransferase</keyword>
<keyword evidence="4" id="KW-0808">Transferase</keyword>
<dbReference type="InterPro" id="IPR015422">
    <property type="entry name" value="PyrdxlP-dep_Trfase_small"/>
</dbReference>
<dbReference type="FunFam" id="3.90.1150.10:FF:000031">
    <property type="entry name" value="Serine--glyoxylate aminotransferase"/>
    <property type="match status" value="1"/>
</dbReference>
<dbReference type="GO" id="GO:0008453">
    <property type="term" value="F:alanine-glyoxylate transaminase activity"/>
    <property type="evidence" value="ECO:0007669"/>
    <property type="project" value="TreeGrafter"/>
</dbReference>
<dbReference type="SUPFAM" id="SSF53383">
    <property type="entry name" value="PLP-dependent transferases"/>
    <property type="match status" value="1"/>
</dbReference>
<sequence>MPTGLTAVCFSDKAIEARKTSTLKKVYYDIDDQMKTNPSGGTPYTPSLHLLYGLRESLALLKEEGLENVIARHHRLAEGARAAVQGWGLPLVCQDPRWNSDTLTVIKTPEGVDSNLVVKNAWAKYNLSLGVGLFQINGKAFRIGHLGNMDELMLASAISGAEMAMVDAGIPITIGSGISKALEYWQKTSKVIPTRECVLQG</sequence>
<comment type="cofactor">
    <cofactor evidence="1">
        <name>pyridoxal 5'-phosphate</name>
        <dbReference type="ChEBI" id="CHEBI:597326"/>
    </cofactor>
</comment>
<evidence type="ECO:0000313" key="7">
    <source>
        <dbReference type="Proteomes" id="UP000708148"/>
    </source>
</evidence>
<dbReference type="GO" id="GO:0005777">
    <property type="term" value="C:peroxisome"/>
    <property type="evidence" value="ECO:0007669"/>
    <property type="project" value="TreeGrafter"/>
</dbReference>
<accession>A0A8S1JBR8</accession>
<protein>
    <submittedName>
        <fullName evidence="6">Uncharacterized protein</fullName>
    </submittedName>
</protein>
<dbReference type="GO" id="GO:0004760">
    <property type="term" value="F:L-serine-pyruvate transaminase activity"/>
    <property type="evidence" value="ECO:0007669"/>
    <property type="project" value="TreeGrafter"/>
</dbReference>
<keyword evidence="7" id="KW-1185">Reference proteome</keyword>
<dbReference type="InterPro" id="IPR015421">
    <property type="entry name" value="PyrdxlP-dep_Trfase_major"/>
</dbReference>
<proteinExistence type="inferred from homology"/>
<evidence type="ECO:0000256" key="3">
    <source>
        <dbReference type="ARBA" id="ARBA00022576"/>
    </source>
</evidence>
<dbReference type="Gene3D" id="3.40.640.10">
    <property type="entry name" value="Type I PLP-dependent aspartate aminotransferase-like (Major domain)"/>
    <property type="match status" value="1"/>
</dbReference>
<comment type="caution">
    <text evidence="6">The sequence shown here is derived from an EMBL/GenBank/DDBJ whole genome shotgun (WGS) entry which is preliminary data.</text>
</comment>
<dbReference type="PANTHER" id="PTHR21152">
    <property type="entry name" value="AMINOTRANSFERASE CLASS V"/>
    <property type="match status" value="1"/>
</dbReference>
<evidence type="ECO:0000256" key="1">
    <source>
        <dbReference type="ARBA" id="ARBA00001933"/>
    </source>
</evidence>
<comment type="similarity">
    <text evidence="2">Belongs to the class-V pyridoxal-phosphate-dependent aminotransferase family.</text>
</comment>
<evidence type="ECO:0000256" key="5">
    <source>
        <dbReference type="ARBA" id="ARBA00022898"/>
    </source>
</evidence>
<dbReference type="Gene3D" id="3.90.1150.10">
    <property type="entry name" value="Aspartate Aminotransferase, domain 1"/>
    <property type="match status" value="1"/>
</dbReference>